<name>A0A8D8C2P9_CULPI</name>
<dbReference type="EMBL" id="HBUE01100584">
    <property type="protein sequence ID" value="CAG6485193.1"/>
    <property type="molecule type" value="Transcribed_RNA"/>
</dbReference>
<proteinExistence type="predicted"/>
<dbReference type="AlphaFoldDB" id="A0A8D8C2P9"/>
<sequence length="120" mass="14521">MFRRLVSSNRYFVRERGKPCSFWIFLLTSVKRFSPDPSLGTTFKNRCLENGFYHFYGFSILGPYLFKINTKILVQKVKPDFFSFWKCCQFFLRIWQCCQKTSRKISETIFKDRPKIKNKI</sequence>
<protein>
    <submittedName>
        <fullName evidence="1">(northern house mosquito) hypothetical protein</fullName>
    </submittedName>
</protein>
<accession>A0A8D8C2P9</accession>
<reference evidence="1" key="1">
    <citation type="submission" date="2021-05" db="EMBL/GenBank/DDBJ databases">
        <authorList>
            <person name="Alioto T."/>
            <person name="Alioto T."/>
            <person name="Gomez Garrido J."/>
        </authorList>
    </citation>
    <scope>NUCLEOTIDE SEQUENCE</scope>
</reference>
<organism evidence="1">
    <name type="scientific">Culex pipiens</name>
    <name type="common">House mosquito</name>
    <dbReference type="NCBI Taxonomy" id="7175"/>
    <lineage>
        <taxon>Eukaryota</taxon>
        <taxon>Metazoa</taxon>
        <taxon>Ecdysozoa</taxon>
        <taxon>Arthropoda</taxon>
        <taxon>Hexapoda</taxon>
        <taxon>Insecta</taxon>
        <taxon>Pterygota</taxon>
        <taxon>Neoptera</taxon>
        <taxon>Endopterygota</taxon>
        <taxon>Diptera</taxon>
        <taxon>Nematocera</taxon>
        <taxon>Culicoidea</taxon>
        <taxon>Culicidae</taxon>
        <taxon>Culicinae</taxon>
        <taxon>Culicini</taxon>
        <taxon>Culex</taxon>
        <taxon>Culex</taxon>
    </lineage>
</organism>
<evidence type="ECO:0000313" key="1">
    <source>
        <dbReference type="EMBL" id="CAG6485193.1"/>
    </source>
</evidence>